<accession>A0A382SZQ2</accession>
<name>A0A382SZQ2_9ZZZZ</name>
<evidence type="ECO:0000313" key="1">
    <source>
        <dbReference type="EMBL" id="SVD14727.1"/>
    </source>
</evidence>
<proteinExistence type="predicted"/>
<gene>
    <name evidence="1" type="ORF">METZ01_LOCUS367581</name>
</gene>
<organism evidence="1">
    <name type="scientific">marine metagenome</name>
    <dbReference type="NCBI Taxonomy" id="408172"/>
    <lineage>
        <taxon>unclassified sequences</taxon>
        <taxon>metagenomes</taxon>
        <taxon>ecological metagenomes</taxon>
    </lineage>
</organism>
<sequence>MSATILIEKKETWIADALQLDKTTITRDLPSNVNLHYATHVFPTIGFTTYDFHKPGINWYLQTALFDS</sequence>
<dbReference type="EMBL" id="UINC01132418">
    <property type="protein sequence ID" value="SVD14727.1"/>
    <property type="molecule type" value="Genomic_DNA"/>
</dbReference>
<reference evidence="1" key="1">
    <citation type="submission" date="2018-05" db="EMBL/GenBank/DDBJ databases">
        <authorList>
            <person name="Lanie J.A."/>
            <person name="Ng W.-L."/>
            <person name="Kazmierczak K.M."/>
            <person name="Andrzejewski T.M."/>
            <person name="Davidsen T.M."/>
            <person name="Wayne K.J."/>
            <person name="Tettelin H."/>
            <person name="Glass J.I."/>
            <person name="Rusch D."/>
            <person name="Podicherti R."/>
            <person name="Tsui H.-C.T."/>
            <person name="Winkler M.E."/>
        </authorList>
    </citation>
    <scope>NUCLEOTIDE SEQUENCE</scope>
</reference>
<protein>
    <submittedName>
        <fullName evidence="1">Uncharacterized protein</fullName>
    </submittedName>
</protein>
<dbReference type="AlphaFoldDB" id="A0A382SZQ2"/>